<comment type="caution">
    <text evidence="1">The sequence shown here is derived from an EMBL/GenBank/DDBJ whole genome shotgun (WGS) entry which is preliminary data.</text>
</comment>
<evidence type="ECO:0008006" key="3">
    <source>
        <dbReference type="Google" id="ProtNLM"/>
    </source>
</evidence>
<accession>A0AAV4ZU60</accession>
<dbReference type="AlphaFoldDB" id="A0AAV4ZU60"/>
<name>A0AAV4ZU60_9HYPH</name>
<reference evidence="1" key="1">
    <citation type="journal article" date="2016" name="Front. Microbiol.">
        <title>Genome Sequence of the Piezophilic, Mesophilic Sulfate-Reducing Bacterium Desulfovibrio indicus J2T.</title>
        <authorList>
            <person name="Cao J."/>
            <person name="Maignien L."/>
            <person name="Shao Z."/>
            <person name="Alain K."/>
            <person name="Jebbar M."/>
        </authorList>
    </citation>
    <scope>NUCLEOTIDE SEQUENCE</scope>
    <source>
        <strain evidence="1">DSM 16372</strain>
    </source>
</reference>
<dbReference type="RefSeq" id="WP_066921731.1">
    <property type="nucleotide sequence ID" value="NZ_BPQO01000030.1"/>
</dbReference>
<gene>
    <name evidence="1" type="ORF">BHAOGJBA_5238</name>
</gene>
<evidence type="ECO:0000313" key="2">
    <source>
        <dbReference type="Proteomes" id="UP001055247"/>
    </source>
</evidence>
<dbReference type="EMBL" id="BPQO01000030">
    <property type="protein sequence ID" value="GJD91689.1"/>
    <property type="molecule type" value="Genomic_DNA"/>
</dbReference>
<protein>
    <recommendedName>
        <fullName evidence="3">PIN domain-containing protein</fullName>
    </recommendedName>
</protein>
<sequence length="155" mass="17036">MGRLIAIDTNLLVLLVVGSASVDFIARHKRTNTFVKDDFQLLRQILLDADGIVFTPHVLSETSNLVRQFAKPGVDTIVSVLGRMIQQSREIAVASADAVQRPEFRYLGLTDAGLPSIDADDVALLTDDFDLYRASLAAGRKPINFSHARESWLGL</sequence>
<dbReference type="InterPro" id="IPR059192">
    <property type="entry name" value="PIN_19"/>
</dbReference>
<dbReference type="CDD" id="cd18702">
    <property type="entry name" value="PIN_VapC_like"/>
    <property type="match status" value="1"/>
</dbReference>
<proteinExistence type="predicted"/>
<reference evidence="1" key="2">
    <citation type="submission" date="2021-08" db="EMBL/GenBank/DDBJ databases">
        <authorList>
            <person name="Tani A."/>
            <person name="Ola A."/>
            <person name="Ogura Y."/>
            <person name="Katsura K."/>
            <person name="Hayashi T."/>
        </authorList>
    </citation>
    <scope>NUCLEOTIDE SEQUENCE</scope>
    <source>
        <strain evidence="1">DSM 16372</strain>
    </source>
</reference>
<organism evidence="1 2">
    <name type="scientific">Methylobacterium hispanicum</name>
    <dbReference type="NCBI Taxonomy" id="270350"/>
    <lineage>
        <taxon>Bacteria</taxon>
        <taxon>Pseudomonadati</taxon>
        <taxon>Pseudomonadota</taxon>
        <taxon>Alphaproteobacteria</taxon>
        <taxon>Hyphomicrobiales</taxon>
        <taxon>Methylobacteriaceae</taxon>
        <taxon>Methylobacterium</taxon>
    </lineage>
</organism>
<keyword evidence="2" id="KW-1185">Reference proteome</keyword>
<evidence type="ECO:0000313" key="1">
    <source>
        <dbReference type="EMBL" id="GJD91689.1"/>
    </source>
</evidence>
<dbReference type="Proteomes" id="UP001055247">
    <property type="component" value="Unassembled WGS sequence"/>
</dbReference>